<evidence type="ECO:0000256" key="8">
    <source>
        <dbReference type="ARBA" id="ARBA00023136"/>
    </source>
</evidence>
<keyword evidence="11" id="KW-1185">Reference proteome</keyword>
<keyword evidence="2 9" id="KW-0813">Transport</keyword>
<dbReference type="OrthoDB" id="9810735at2"/>
<keyword evidence="8 9" id="KW-0472">Membrane</keyword>
<accession>A0A0A2G406</accession>
<evidence type="ECO:0000256" key="9">
    <source>
        <dbReference type="HAMAP-Rule" id="MF_00422"/>
    </source>
</evidence>
<proteinExistence type="inferred from homology"/>
<evidence type="ECO:0000256" key="5">
    <source>
        <dbReference type="ARBA" id="ARBA00022927"/>
    </source>
</evidence>
<keyword evidence="3 9" id="KW-1003">Cell membrane</keyword>
<dbReference type="GO" id="GO:0006605">
    <property type="term" value="P:protein targeting"/>
    <property type="evidence" value="ECO:0007669"/>
    <property type="project" value="UniProtKB-UniRule"/>
</dbReference>
<protein>
    <recommendedName>
        <fullName evidence="9">Protein translocase subunit SecE</fullName>
    </recommendedName>
</protein>
<evidence type="ECO:0000256" key="2">
    <source>
        <dbReference type="ARBA" id="ARBA00022448"/>
    </source>
</evidence>
<keyword evidence="5 9" id="KW-0653">Protein transport</keyword>
<dbReference type="NCBIfam" id="TIGR00964">
    <property type="entry name" value="secE_bact"/>
    <property type="match status" value="1"/>
</dbReference>
<evidence type="ECO:0000313" key="11">
    <source>
        <dbReference type="Proteomes" id="UP000030134"/>
    </source>
</evidence>
<evidence type="ECO:0000256" key="7">
    <source>
        <dbReference type="ARBA" id="ARBA00023010"/>
    </source>
</evidence>
<evidence type="ECO:0000256" key="6">
    <source>
        <dbReference type="ARBA" id="ARBA00022989"/>
    </source>
</evidence>
<dbReference type="PANTHER" id="PTHR33910">
    <property type="entry name" value="PROTEIN TRANSLOCASE SUBUNIT SECE"/>
    <property type="match status" value="1"/>
</dbReference>
<dbReference type="Proteomes" id="UP000030134">
    <property type="component" value="Unassembled WGS sequence"/>
</dbReference>
<dbReference type="GO" id="GO:0009306">
    <property type="term" value="P:protein secretion"/>
    <property type="evidence" value="ECO:0007669"/>
    <property type="project" value="UniProtKB-UniRule"/>
</dbReference>
<comment type="caution">
    <text evidence="10">The sequence shown here is derived from an EMBL/GenBank/DDBJ whole genome shotgun (WGS) entry which is preliminary data.</text>
</comment>
<gene>
    <name evidence="9" type="primary">secE</name>
    <name evidence="10" type="ORF">HQ36_08725</name>
</gene>
<dbReference type="AlphaFoldDB" id="A0A0A2G406"/>
<keyword evidence="4 9" id="KW-0812">Transmembrane</keyword>
<dbReference type="GO" id="GO:0005886">
    <property type="term" value="C:plasma membrane"/>
    <property type="evidence" value="ECO:0007669"/>
    <property type="project" value="UniProtKB-SubCell"/>
</dbReference>
<comment type="subcellular location">
    <subcellularLocation>
        <location evidence="9">Cell membrane</location>
        <topology evidence="9">Single-pass membrane protein</topology>
    </subcellularLocation>
    <subcellularLocation>
        <location evidence="1">Membrane</location>
    </subcellularLocation>
</comment>
<comment type="subunit">
    <text evidence="9">Component of the Sec protein translocase complex. Heterotrimer consisting of SecY, SecE and SecG subunits. The heterotrimers can form oligomers, although 1 heterotrimer is thought to be able to translocate proteins. Interacts with the ribosome. Interacts with SecDF, and other proteins may be involved. Interacts with SecA.</text>
</comment>
<dbReference type="Pfam" id="PF00584">
    <property type="entry name" value="SecE"/>
    <property type="match status" value="1"/>
</dbReference>
<sequence>MNFFARIGKSIRDSYVELMHKVSWPTRKELTNSAVVVMVASVIIALFIFVVDTVFEAGMNLIYSWII</sequence>
<dbReference type="EMBL" id="JQZW01000019">
    <property type="protein sequence ID" value="KGN97095.1"/>
    <property type="molecule type" value="Genomic_DNA"/>
</dbReference>
<dbReference type="STRING" id="266762.HQ36_08725"/>
<organism evidence="10 11">
    <name type="scientific">Porphyromonas gingivicanis</name>
    <dbReference type="NCBI Taxonomy" id="266762"/>
    <lineage>
        <taxon>Bacteria</taxon>
        <taxon>Pseudomonadati</taxon>
        <taxon>Bacteroidota</taxon>
        <taxon>Bacteroidia</taxon>
        <taxon>Bacteroidales</taxon>
        <taxon>Porphyromonadaceae</taxon>
        <taxon>Porphyromonas</taxon>
    </lineage>
</organism>
<comment type="similarity">
    <text evidence="9">Belongs to the SecE/SEC61-gamma family.</text>
</comment>
<dbReference type="GO" id="GO:0008320">
    <property type="term" value="F:protein transmembrane transporter activity"/>
    <property type="evidence" value="ECO:0007669"/>
    <property type="project" value="UniProtKB-UniRule"/>
</dbReference>
<reference evidence="10 11" key="1">
    <citation type="submission" date="2014-08" db="EMBL/GenBank/DDBJ databases">
        <title>Porphyromonas gingivicanis strain:COT-022_OH1391 Genome sequencing.</title>
        <authorList>
            <person name="Wallis C."/>
            <person name="Deusch O."/>
            <person name="O'Flynn C."/>
            <person name="Davis I."/>
            <person name="Jospin G."/>
            <person name="Darling A.E."/>
            <person name="Coil D.A."/>
            <person name="Alexiev A."/>
            <person name="Horsfall A."/>
            <person name="Kirkwood N."/>
            <person name="Harris S."/>
            <person name="Eisen J.A."/>
        </authorList>
    </citation>
    <scope>NUCLEOTIDE SEQUENCE [LARGE SCALE GENOMIC DNA]</scope>
    <source>
        <strain evidence="11">COT-022 OH1391</strain>
    </source>
</reference>
<evidence type="ECO:0000313" key="10">
    <source>
        <dbReference type="EMBL" id="KGN97095.1"/>
    </source>
</evidence>
<dbReference type="RefSeq" id="WP_025843583.1">
    <property type="nucleotide sequence ID" value="NZ_JQZW01000019.1"/>
</dbReference>
<dbReference type="InterPro" id="IPR038379">
    <property type="entry name" value="SecE_sf"/>
</dbReference>
<evidence type="ECO:0000256" key="1">
    <source>
        <dbReference type="ARBA" id="ARBA00004370"/>
    </source>
</evidence>
<keyword evidence="7 9" id="KW-0811">Translocation</keyword>
<dbReference type="InterPro" id="IPR005807">
    <property type="entry name" value="SecE_bac"/>
</dbReference>
<dbReference type="HAMAP" id="MF_00422">
    <property type="entry name" value="SecE"/>
    <property type="match status" value="1"/>
</dbReference>
<evidence type="ECO:0000256" key="3">
    <source>
        <dbReference type="ARBA" id="ARBA00022475"/>
    </source>
</evidence>
<keyword evidence="6 9" id="KW-1133">Transmembrane helix</keyword>
<dbReference type="GO" id="GO:0065002">
    <property type="term" value="P:intracellular protein transmembrane transport"/>
    <property type="evidence" value="ECO:0007669"/>
    <property type="project" value="UniProtKB-UniRule"/>
</dbReference>
<dbReference type="GO" id="GO:0043952">
    <property type="term" value="P:protein transport by the Sec complex"/>
    <property type="evidence" value="ECO:0007669"/>
    <property type="project" value="UniProtKB-UniRule"/>
</dbReference>
<evidence type="ECO:0000256" key="4">
    <source>
        <dbReference type="ARBA" id="ARBA00022692"/>
    </source>
</evidence>
<comment type="function">
    <text evidence="9">Essential subunit of the Sec protein translocation channel SecYEG. Clamps together the 2 halves of SecY. May contact the channel plug during translocation.</text>
</comment>
<dbReference type="Gene3D" id="1.20.5.1030">
    <property type="entry name" value="Preprotein translocase secy subunit"/>
    <property type="match status" value="1"/>
</dbReference>
<dbReference type="InterPro" id="IPR001901">
    <property type="entry name" value="Translocase_SecE/Sec61-g"/>
</dbReference>
<name>A0A0A2G406_9PORP</name>
<feature type="transmembrane region" description="Helical" evidence="9">
    <location>
        <begin position="30"/>
        <end position="51"/>
    </location>
</feature>
<dbReference type="eggNOG" id="COG0690">
    <property type="taxonomic scope" value="Bacteria"/>
</dbReference>
<dbReference type="PANTHER" id="PTHR33910:SF1">
    <property type="entry name" value="PROTEIN TRANSLOCASE SUBUNIT SECE"/>
    <property type="match status" value="1"/>
</dbReference>